<dbReference type="Pfam" id="PF00497">
    <property type="entry name" value="SBP_bac_3"/>
    <property type="match status" value="1"/>
</dbReference>
<dbReference type="SMART" id="SM00062">
    <property type="entry name" value="PBPb"/>
    <property type="match status" value="1"/>
</dbReference>
<reference evidence="4 5" key="1">
    <citation type="submission" date="2023-07" db="EMBL/GenBank/DDBJ databases">
        <title>Sorghum-associated microbial communities from plants grown in Nebraska, USA.</title>
        <authorList>
            <person name="Schachtman D."/>
        </authorList>
    </citation>
    <scope>NUCLEOTIDE SEQUENCE [LARGE SCALE GENOMIC DNA]</scope>
    <source>
        <strain evidence="4 5">BE313</strain>
    </source>
</reference>
<keyword evidence="1 2" id="KW-0732">Signal</keyword>
<dbReference type="Gene3D" id="3.40.190.10">
    <property type="entry name" value="Periplasmic binding protein-like II"/>
    <property type="match status" value="2"/>
</dbReference>
<dbReference type="PANTHER" id="PTHR35936:SF17">
    <property type="entry name" value="ARGININE-BINDING EXTRACELLULAR PROTEIN ARTP"/>
    <property type="match status" value="1"/>
</dbReference>
<accession>A0ABU2C8Z2</accession>
<keyword evidence="5" id="KW-1185">Reference proteome</keyword>
<dbReference type="SUPFAM" id="SSF53850">
    <property type="entry name" value="Periplasmic binding protein-like II"/>
    <property type="match status" value="1"/>
</dbReference>
<dbReference type="InterPro" id="IPR001638">
    <property type="entry name" value="Solute-binding_3/MltF_N"/>
</dbReference>
<dbReference type="RefSeq" id="WP_310373470.1">
    <property type="nucleotide sequence ID" value="NZ_JAVDXT010000002.1"/>
</dbReference>
<dbReference type="PANTHER" id="PTHR35936">
    <property type="entry name" value="MEMBRANE-BOUND LYTIC MUREIN TRANSGLYCOSYLASE F"/>
    <property type="match status" value="1"/>
</dbReference>
<evidence type="ECO:0000259" key="3">
    <source>
        <dbReference type="SMART" id="SM00062"/>
    </source>
</evidence>
<name>A0ABU2C8Z2_9BURK</name>
<protein>
    <submittedName>
        <fullName evidence="4">ABC-type amino acid transport substrate-binding protein</fullName>
    </submittedName>
</protein>
<dbReference type="CDD" id="cd13530">
    <property type="entry name" value="PBP2_peptides_like"/>
    <property type="match status" value="1"/>
</dbReference>
<dbReference type="EMBL" id="JAVDXT010000002">
    <property type="protein sequence ID" value="MDR7377803.1"/>
    <property type="molecule type" value="Genomic_DNA"/>
</dbReference>
<evidence type="ECO:0000313" key="5">
    <source>
        <dbReference type="Proteomes" id="UP001180487"/>
    </source>
</evidence>
<comment type="caution">
    <text evidence="4">The sequence shown here is derived from an EMBL/GenBank/DDBJ whole genome shotgun (WGS) entry which is preliminary data.</text>
</comment>
<gene>
    <name evidence="4" type="ORF">J2X19_002482</name>
</gene>
<evidence type="ECO:0000256" key="1">
    <source>
        <dbReference type="ARBA" id="ARBA00022729"/>
    </source>
</evidence>
<evidence type="ECO:0000313" key="4">
    <source>
        <dbReference type="EMBL" id="MDR7377803.1"/>
    </source>
</evidence>
<evidence type="ECO:0000256" key="2">
    <source>
        <dbReference type="SAM" id="SignalP"/>
    </source>
</evidence>
<feature type="chain" id="PRO_5047258230" evidence="2">
    <location>
        <begin position="22"/>
        <end position="262"/>
    </location>
</feature>
<feature type="domain" description="Solute-binding protein family 3/N-terminal" evidence="3">
    <location>
        <begin position="33"/>
        <end position="257"/>
    </location>
</feature>
<dbReference type="Proteomes" id="UP001180487">
    <property type="component" value="Unassembled WGS sequence"/>
</dbReference>
<organism evidence="4 5">
    <name type="scientific">Rhodoferax ferrireducens</name>
    <dbReference type="NCBI Taxonomy" id="192843"/>
    <lineage>
        <taxon>Bacteria</taxon>
        <taxon>Pseudomonadati</taxon>
        <taxon>Pseudomonadota</taxon>
        <taxon>Betaproteobacteria</taxon>
        <taxon>Burkholderiales</taxon>
        <taxon>Comamonadaceae</taxon>
        <taxon>Rhodoferax</taxon>
    </lineage>
</organism>
<proteinExistence type="predicted"/>
<feature type="signal peptide" evidence="2">
    <location>
        <begin position="1"/>
        <end position="21"/>
    </location>
</feature>
<sequence>MHLIRALTVFVLCGLSSLVWAGKLADRVQASGTLRVCVWPDYYGVSHRNPNTQQLEGVDIDLSAELARDLKLKLQYVDSSFPTLVDDLNSERCDVAMFAVGMLPQRMQQLRFSRPYLQSDIYGMATKSSRVVQQWSDIDQAGVLVGVQAGTFMEPIMRAHLKRAQLVVVKPPATRESELEAGRIDVFMTDYPYSRRLLDNADWARLISPSKPFSVLPYGYAVKQGDDVWWKKIDAFVERVQRDGRLEAAAKRHGLSTIVVPK</sequence>